<feature type="compositionally biased region" description="Polar residues" evidence="1">
    <location>
        <begin position="277"/>
        <end position="292"/>
    </location>
</feature>
<evidence type="ECO:0000313" key="2">
    <source>
        <dbReference type="EMBL" id="PWA39347.1"/>
    </source>
</evidence>
<reference evidence="2 3" key="1">
    <citation type="journal article" date="2018" name="Mol. Plant">
        <title>The genome of Artemisia annua provides insight into the evolution of Asteraceae family and artemisinin biosynthesis.</title>
        <authorList>
            <person name="Shen Q."/>
            <person name="Zhang L."/>
            <person name="Liao Z."/>
            <person name="Wang S."/>
            <person name="Yan T."/>
            <person name="Shi P."/>
            <person name="Liu M."/>
            <person name="Fu X."/>
            <person name="Pan Q."/>
            <person name="Wang Y."/>
            <person name="Lv Z."/>
            <person name="Lu X."/>
            <person name="Zhang F."/>
            <person name="Jiang W."/>
            <person name="Ma Y."/>
            <person name="Chen M."/>
            <person name="Hao X."/>
            <person name="Li L."/>
            <person name="Tang Y."/>
            <person name="Lv G."/>
            <person name="Zhou Y."/>
            <person name="Sun X."/>
            <person name="Brodelius P.E."/>
            <person name="Rose J.K.C."/>
            <person name="Tang K."/>
        </authorList>
    </citation>
    <scope>NUCLEOTIDE SEQUENCE [LARGE SCALE GENOMIC DNA]</scope>
    <source>
        <strain evidence="3">cv. Huhao1</strain>
        <tissue evidence="2">Leaf</tissue>
    </source>
</reference>
<dbReference type="AlphaFoldDB" id="A0A2U1KRG1"/>
<evidence type="ECO:0000256" key="1">
    <source>
        <dbReference type="SAM" id="MobiDB-lite"/>
    </source>
</evidence>
<dbReference type="Proteomes" id="UP000245207">
    <property type="component" value="Unassembled WGS sequence"/>
</dbReference>
<organism evidence="2 3">
    <name type="scientific">Artemisia annua</name>
    <name type="common">Sweet wormwood</name>
    <dbReference type="NCBI Taxonomy" id="35608"/>
    <lineage>
        <taxon>Eukaryota</taxon>
        <taxon>Viridiplantae</taxon>
        <taxon>Streptophyta</taxon>
        <taxon>Embryophyta</taxon>
        <taxon>Tracheophyta</taxon>
        <taxon>Spermatophyta</taxon>
        <taxon>Magnoliopsida</taxon>
        <taxon>eudicotyledons</taxon>
        <taxon>Gunneridae</taxon>
        <taxon>Pentapetalae</taxon>
        <taxon>asterids</taxon>
        <taxon>campanulids</taxon>
        <taxon>Asterales</taxon>
        <taxon>Asteraceae</taxon>
        <taxon>Asteroideae</taxon>
        <taxon>Anthemideae</taxon>
        <taxon>Artemisiinae</taxon>
        <taxon>Artemisia</taxon>
    </lineage>
</organism>
<name>A0A2U1KRG1_ARTAN</name>
<sequence>MDEDKDVFGSNDQDKFYGICPEYVDHGDPTNKCSACNALLWDFEARLKRPFRDGWSYSTCCLYGKVKVAKLKEAPKPLSGSKNETKSYDSLDPQIIEGLRKTLDDENELVKSYRMVRDRYKDDELDYVRLRLLCNRESIWTKSSESLDPQIIEGLRKTLDDENELVKSYRMVRDRYKADELDNRATLAPTHEVVEVINDHLLSQIPGDEVVYYSSDSICESEGLDNDYTESFEDFNGKIKVEPRHVRAHKTTPILRSGSSRTRRSGRKGAHLDRNENGQPMQSSLTSKYGST</sequence>
<dbReference type="PANTHER" id="PTHR45786:SF74">
    <property type="entry name" value="ATP-DEPENDENT DNA HELICASE"/>
    <property type="match status" value="1"/>
</dbReference>
<proteinExistence type="predicted"/>
<dbReference type="PANTHER" id="PTHR45786">
    <property type="entry name" value="DNA BINDING PROTEIN-LIKE"/>
    <property type="match status" value="1"/>
</dbReference>
<feature type="region of interest" description="Disordered" evidence="1">
    <location>
        <begin position="247"/>
        <end position="292"/>
    </location>
</feature>
<comment type="caution">
    <text evidence="2">The sequence shown here is derived from an EMBL/GenBank/DDBJ whole genome shotgun (WGS) entry which is preliminary data.</text>
</comment>
<keyword evidence="3" id="KW-1185">Reference proteome</keyword>
<evidence type="ECO:0000313" key="3">
    <source>
        <dbReference type="Proteomes" id="UP000245207"/>
    </source>
</evidence>
<accession>A0A2U1KRG1</accession>
<dbReference type="EMBL" id="PKPP01014718">
    <property type="protein sequence ID" value="PWA39347.1"/>
    <property type="molecule type" value="Genomic_DNA"/>
</dbReference>
<gene>
    <name evidence="2" type="ORF">CTI12_AA514270</name>
</gene>
<protein>
    <submittedName>
        <fullName evidence="2">Uncharacterized protein</fullName>
    </submittedName>
</protein>